<feature type="signal peptide" evidence="1">
    <location>
        <begin position="1"/>
        <end position="25"/>
    </location>
</feature>
<organism evidence="2 3">
    <name type="scientific">Desulfosarcina alkanivorans</name>
    <dbReference type="NCBI Taxonomy" id="571177"/>
    <lineage>
        <taxon>Bacteria</taxon>
        <taxon>Pseudomonadati</taxon>
        <taxon>Thermodesulfobacteriota</taxon>
        <taxon>Desulfobacteria</taxon>
        <taxon>Desulfobacterales</taxon>
        <taxon>Desulfosarcinaceae</taxon>
        <taxon>Desulfosarcina</taxon>
    </lineage>
</organism>
<dbReference type="EMBL" id="AP021874">
    <property type="protein sequence ID" value="BBO71996.1"/>
    <property type="molecule type" value="Genomic_DNA"/>
</dbReference>
<dbReference type="OrthoDB" id="5405772at2"/>
<keyword evidence="3" id="KW-1185">Reference proteome</keyword>
<name>A0A5K7YRU5_9BACT</name>
<evidence type="ECO:0000256" key="1">
    <source>
        <dbReference type="SAM" id="SignalP"/>
    </source>
</evidence>
<evidence type="ECO:0008006" key="4">
    <source>
        <dbReference type="Google" id="ProtNLM"/>
    </source>
</evidence>
<proteinExistence type="predicted"/>
<evidence type="ECO:0000313" key="2">
    <source>
        <dbReference type="EMBL" id="BBO71996.1"/>
    </source>
</evidence>
<keyword evidence="1" id="KW-0732">Signal</keyword>
<dbReference type="Proteomes" id="UP000427906">
    <property type="component" value="Chromosome"/>
</dbReference>
<dbReference type="AlphaFoldDB" id="A0A5K7YRU5"/>
<accession>A0A5K7YRU5</accession>
<sequence>MRTTRWMVLPVALVLALICFNTAHADKYASTINVFKKSDTVAPFFEDCYGYAVFPTVGKGGIGIGGAYGSGQVYAQGVPTGIAKLFKATFGFQLGGQAFSQMIFFEDKRAFEEFTGGNFEFDAGVSAVAITAGVQAKAGTEGATAGASAGPATGAQAETRYRKGMAVFVHAKGGLMYEATIGGQKFSYTANKQ</sequence>
<dbReference type="KEGG" id="dalk:DSCA_59260"/>
<protein>
    <recommendedName>
        <fullName evidence="4">Ysc84 actin-binding domain-containing protein</fullName>
    </recommendedName>
</protein>
<gene>
    <name evidence="2" type="ORF">DSCA_59260</name>
</gene>
<feature type="chain" id="PRO_5024327996" description="Ysc84 actin-binding domain-containing protein" evidence="1">
    <location>
        <begin position="26"/>
        <end position="193"/>
    </location>
</feature>
<reference evidence="2 3" key="1">
    <citation type="submission" date="2019-11" db="EMBL/GenBank/DDBJ databases">
        <title>Comparative genomics of hydrocarbon-degrading Desulfosarcina strains.</title>
        <authorList>
            <person name="Watanabe M."/>
            <person name="Kojima H."/>
            <person name="Fukui M."/>
        </authorList>
    </citation>
    <scope>NUCLEOTIDE SEQUENCE [LARGE SCALE GENOMIC DNA]</scope>
    <source>
        <strain evidence="2 3">PL12</strain>
    </source>
</reference>
<evidence type="ECO:0000313" key="3">
    <source>
        <dbReference type="Proteomes" id="UP000427906"/>
    </source>
</evidence>